<dbReference type="RefSeq" id="WP_021239366.1">
    <property type="nucleotide sequence ID" value="NZ_ATHO01000146.1"/>
</dbReference>
<evidence type="ECO:0000313" key="1">
    <source>
        <dbReference type="EMBL" id="EQB02312.1"/>
    </source>
</evidence>
<dbReference type="EMBL" id="ATHO01000146">
    <property type="protein sequence ID" value="EQB02312.1"/>
    <property type="molecule type" value="Genomic_DNA"/>
</dbReference>
<name>T0GNS3_9SPHN</name>
<reference evidence="1 2" key="1">
    <citation type="journal article" date="2013" name="Genome Announc.">
        <title>Draft Genome Sequence of Sphingobium quisquiliarum Strain P25T, a Novel Hexachlorocyclohexane (HCH)-Degrading Bacterium Isolated from an HCH Dumpsite.</title>
        <authorList>
            <person name="Kumar Singh A."/>
            <person name="Sangwan N."/>
            <person name="Sharma A."/>
            <person name="Gupta V."/>
            <person name="Khurana J.P."/>
            <person name="Lal R."/>
        </authorList>
    </citation>
    <scope>NUCLEOTIDE SEQUENCE [LARGE SCALE GENOMIC DNA]</scope>
    <source>
        <strain evidence="1 2">P25</strain>
    </source>
</reference>
<gene>
    <name evidence="1" type="ORF">L288_16595</name>
</gene>
<keyword evidence="2" id="KW-1185">Reference proteome</keyword>
<comment type="caution">
    <text evidence="1">The sequence shown here is derived from an EMBL/GenBank/DDBJ whole genome shotgun (WGS) entry which is preliminary data.</text>
</comment>
<accession>T0GNS3</accession>
<dbReference type="Proteomes" id="UP000015525">
    <property type="component" value="Unassembled WGS sequence"/>
</dbReference>
<dbReference type="PATRIC" id="fig|1329909.3.peg.3194"/>
<proteinExistence type="predicted"/>
<dbReference type="AlphaFoldDB" id="T0GNS3"/>
<sequence>MSVTLIAMAAAAATHNVQIDHGGKPVQVTYSARTEYVTKTVGAKTPNRMSTQRCQWTAKVMVDRSLNQGPALARTVSSDKRYSGSEHGACIGGSRAAERHMAQHQAEIRDHVIAVAERDRGPLLAELDAVRNLASN</sequence>
<evidence type="ECO:0000313" key="2">
    <source>
        <dbReference type="Proteomes" id="UP000015525"/>
    </source>
</evidence>
<organism evidence="1 2">
    <name type="scientific">Sphingobium quisquiliarum P25</name>
    <dbReference type="NCBI Taxonomy" id="1329909"/>
    <lineage>
        <taxon>Bacteria</taxon>
        <taxon>Pseudomonadati</taxon>
        <taxon>Pseudomonadota</taxon>
        <taxon>Alphaproteobacteria</taxon>
        <taxon>Sphingomonadales</taxon>
        <taxon>Sphingomonadaceae</taxon>
        <taxon>Sphingobium</taxon>
    </lineage>
</organism>
<protein>
    <submittedName>
        <fullName evidence="1">Uncharacterized protein</fullName>
    </submittedName>
</protein>